<gene>
    <name evidence="1" type="ORF">E2562_016499</name>
</gene>
<comment type="caution">
    <text evidence="1">The sequence shown here is derived from an EMBL/GenBank/DDBJ whole genome shotgun (WGS) entry which is preliminary data.</text>
</comment>
<proteinExistence type="predicted"/>
<organism evidence="1 2">
    <name type="scientific">Oryza meyeriana var. granulata</name>
    <dbReference type="NCBI Taxonomy" id="110450"/>
    <lineage>
        <taxon>Eukaryota</taxon>
        <taxon>Viridiplantae</taxon>
        <taxon>Streptophyta</taxon>
        <taxon>Embryophyta</taxon>
        <taxon>Tracheophyta</taxon>
        <taxon>Spermatophyta</taxon>
        <taxon>Magnoliopsida</taxon>
        <taxon>Liliopsida</taxon>
        <taxon>Poales</taxon>
        <taxon>Poaceae</taxon>
        <taxon>BOP clade</taxon>
        <taxon>Oryzoideae</taxon>
        <taxon>Oryzeae</taxon>
        <taxon>Oryzinae</taxon>
        <taxon>Oryza</taxon>
        <taxon>Oryza meyeriana</taxon>
    </lineage>
</organism>
<protein>
    <submittedName>
        <fullName evidence="1">Uncharacterized protein</fullName>
    </submittedName>
</protein>
<evidence type="ECO:0000313" key="2">
    <source>
        <dbReference type="Proteomes" id="UP000479710"/>
    </source>
</evidence>
<keyword evidence="2" id="KW-1185">Reference proteome</keyword>
<dbReference type="Proteomes" id="UP000479710">
    <property type="component" value="Unassembled WGS sequence"/>
</dbReference>
<dbReference type="AlphaFoldDB" id="A0A6G1BMT3"/>
<sequence length="71" mass="7462">MLGTTTCFSIATGRGSAACHSTALGYYDYDSANRTRLYGSLCPGVDGRLHSVNSVHILAQDGGRLQLSSIP</sequence>
<evidence type="ECO:0000313" key="1">
    <source>
        <dbReference type="EMBL" id="KAF0888703.1"/>
    </source>
</evidence>
<dbReference type="EMBL" id="SPHZ02000012">
    <property type="protein sequence ID" value="KAF0888703.1"/>
    <property type="molecule type" value="Genomic_DNA"/>
</dbReference>
<reference evidence="1 2" key="1">
    <citation type="submission" date="2019-11" db="EMBL/GenBank/DDBJ databases">
        <title>Whole genome sequence of Oryza granulata.</title>
        <authorList>
            <person name="Li W."/>
        </authorList>
    </citation>
    <scope>NUCLEOTIDE SEQUENCE [LARGE SCALE GENOMIC DNA]</scope>
    <source>
        <strain evidence="2">cv. Menghai</strain>
        <tissue evidence="1">Leaf</tissue>
    </source>
</reference>
<accession>A0A6G1BMT3</accession>
<name>A0A6G1BMT3_9ORYZ</name>